<gene>
    <name evidence="3" type="ORF">AWC38_SpisGene24299</name>
</gene>
<accession>A0A2B4R4V8</accession>
<dbReference type="AlphaFoldDB" id="A0A2B4R4V8"/>
<evidence type="ECO:0000313" key="4">
    <source>
        <dbReference type="Proteomes" id="UP000225706"/>
    </source>
</evidence>
<protein>
    <submittedName>
        <fullName evidence="3">Uncharacterized protein</fullName>
    </submittedName>
</protein>
<evidence type="ECO:0000256" key="1">
    <source>
        <dbReference type="SAM" id="MobiDB-lite"/>
    </source>
</evidence>
<feature type="region of interest" description="Disordered" evidence="1">
    <location>
        <begin position="218"/>
        <end position="269"/>
    </location>
</feature>
<evidence type="ECO:0000256" key="2">
    <source>
        <dbReference type="SAM" id="Phobius"/>
    </source>
</evidence>
<feature type="region of interest" description="Disordered" evidence="1">
    <location>
        <begin position="134"/>
        <end position="159"/>
    </location>
</feature>
<feature type="compositionally biased region" description="Polar residues" evidence="1">
    <location>
        <begin position="257"/>
        <end position="269"/>
    </location>
</feature>
<sequence length="269" mass="29205">MYGCELLTFVTGYNCQGDCFFHAVSTSTSPPVTKAISTRGKTFTELDITSPPGTRAVNSGGKTSTKQYITDLSGSSTNFFTPTSEKLTDEVLLDDNSSSSLTVMIAAASLGEVFFVALIILIVVMLLRRKKRQGEDAENAKPWKSGPYNSDEDQFGESQYETANPVEAAKLLVSPNSTSDESNTKLDPPPEKCEYAVVNKANKKRKEGDLVYAQLADFDNKADAAKPPKPPSYEPTIYADVEELPPELPGREDPGYSQPTYANLETTGV</sequence>
<keyword evidence="2" id="KW-0812">Transmembrane</keyword>
<dbReference type="EMBL" id="LSMT01001827">
    <property type="protein sequence ID" value="PFX11843.1"/>
    <property type="molecule type" value="Genomic_DNA"/>
</dbReference>
<keyword evidence="2" id="KW-1133">Transmembrane helix</keyword>
<dbReference type="Proteomes" id="UP000225706">
    <property type="component" value="Unassembled WGS sequence"/>
</dbReference>
<dbReference type="OrthoDB" id="5987235at2759"/>
<organism evidence="3 4">
    <name type="scientific">Stylophora pistillata</name>
    <name type="common">Smooth cauliflower coral</name>
    <dbReference type="NCBI Taxonomy" id="50429"/>
    <lineage>
        <taxon>Eukaryota</taxon>
        <taxon>Metazoa</taxon>
        <taxon>Cnidaria</taxon>
        <taxon>Anthozoa</taxon>
        <taxon>Hexacorallia</taxon>
        <taxon>Scleractinia</taxon>
        <taxon>Astrocoeniina</taxon>
        <taxon>Pocilloporidae</taxon>
        <taxon>Stylophora</taxon>
    </lineage>
</organism>
<dbReference type="CDD" id="cd12087">
    <property type="entry name" value="TM_EGFR-like"/>
    <property type="match status" value="1"/>
</dbReference>
<name>A0A2B4R4V8_STYPI</name>
<keyword evidence="2" id="KW-0472">Membrane</keyword>
<evidence type="ECO:0000313" key="3">
    <source>
        <dbReference type="EMBL" id="PFX11843.1"/>
    </source>
</evidence>
<feature type="transmembrane region" description="Helical" evidence="2">
    <location>
        <begin position="101"/>
        <end position="127"/>
    </location>
</feature>
<comment type="caution">
    <text evidence="3">The sequence shown here is derived from an EMBL/GenBank/DDBJ whole genome shotgun (WGS) entry which is preliminary data.</text>
</comment>
<proteinExistence type="predicted"/>
<keyword evidence="4" id="KW-1185">Reference proteome</keyword>
<reference evidence="4" key="1">
    <citation type="journal article" date="2017" name="bioRxiv">
        <title>Comparative analysis of the genomes of Stylophora pistillata and Acropora digitifera provides evidence for extensive differences between species of corals.</title>
        <authorList>
            <person name="Voolstra C.R."/>
            <person name="Li Y."/>
            <person name="Liew Y.J."/>
            <person name="Baumgarten S."/>
            <person name="Zoccola D."/>
            <person name="Flot J.-F."/>
            <person name="Tambutte S."/>
            <person name="Allemand D."/>
            <person name="Aranda M."/>
        </authorList>
    </citation>
    <scope>NUCLEOTIDE SEQUENCE [LARGE SCALE GENOMIC DNA]</scope>
</reference>